<comment type="caution">
    <text evidence="2">The sequence shown here is derived from an EMBL/GenBank/DDBJ whole genome shotgun (WGS) entry which is preliminary data.</text>
</comment>
<dbReference type="EMBL" id="PUHZ01000014">
    <property type="protein sequence ID" value="PQO45584.1"/>
    <property type="molecule type" value="Genomic_DNA"/>
</dbReference>
<sequence>MHCGTQLGVVHEGGAAYTERLDQLDQRTSEIEERVDQLDRQQKIVQLDQEWEREQAEYWVKDKHGNAHPPSAAGAVFMCIFAIGGAIAFVSFAVLSGAPRSGVVFTLVGGLIFGLVGVITGIVQLGKVGRHQEAKRRYRQRREQLLKRD</sequence>
<dbReference type="AlphaFoldDB" id="A0A2S8GNH8"/>
<gene>
    <name evidence="2" type="ORF">C5Y93_14180</name>
</gene>
<keyword evidence="1" id="KW-0812">Transmembrane</keyword>
<organism evidence="2 3">
    <name type="scientific">Blastopirellula marina</name>
    <dbReference type="NCBI Taxonomy" id="124"/>
    <lineage>
        <taxon>Bacteria</taxon>
        <taxon>Pseudomonadati</taxon>
        <taxon>Planctomycetota</taxon>
        <taxon>Planctomycetia</taxon>
        <taxon>Pirellulales</taxon>
        <taxon>Pirellulaceae</taxon>
        <taxon>Blastopirellula</taxon>
    </lineage>
</organism>
<evidence type="ECO:0000313" key="2">
    <source>
        <dbReference type="EMBL" id="PQO45584.1"/>
    </source>
</evidence>
<evidence type="ECO:0000313" key="3">
    <source>
        <dbReference type="Proteomes" id="UP000237819"/>
    </source>
</evidence>
<keyword evidence="1" id="KW-0472">Membrane</keyword>
<protein>
    <submittedName>
        <fullName evidence="2">Uncharacterized protein</fullName>
    </submittedName>
</protein>
<reference evidence="2 3" key="1">
    <citation type="submission" date="2018-02" db="EMBL/GenBank/DDBJ databases">
        <title>Comparative genomes isolates from brazilian mangrove.</title>
        <authorList>
            <person name="Araujo J.E."/>
            <person name="Taketani R.G."/>
            <person name="Silva M.C.P."/>
            <person name="Loureco M.V."/>
            <person name="Andreote F.D."/>
        </authorList>
    </citation>
    <scope>NUCLEOTIDE SEQUENCE [LARGE SCALE GENOMIC DNA]</scope>
    <source>
        <strain evidence="2 3">Nap-Phe MGV</strain>
    </source>
</reference>
<feature type="transmembrane region" description="Helical" evidence="1">
    <location>
        <begin position="72"/>
        <end position="96"/>
    </location>
</feature>
<proteinExistence type="predicted"/>
<dbReference type="Proteomes" id="UP000237819">
    <property type="component" value="Unassembled WGS sequence"/>
</dbReference>
<keyword evidence="1" id="KW-1133">Transmembrane helix</keyword>
<name>A0A2S8GNH8_9BACT</name>
<accession>A0A2S8GNH8</accession>
<feature type="transmembrane region" description="Helical" evidence="1">
    <location>
        <begin position="102"/>
        <end position="126"/>
    </location>
</feature>
<evidence type="ECO:0000256" key="1">
    <source>
        <dbReference type="SAM" id="Phobius"/>
    </source>
</evidence>